<dbReference type="EMBL" id="CM037011">
    <property type="protein sequence ID" value="KAH7692150.1"/>
    <property type="molecule type" value="Genomic_DNA"/>
</dbReference>
<evidence type="ECO:0000313" key="1">
    <source>
        <dbReference type="EMBL" id="KAH7692150.1"/>
    </source>
</evidence>
<protein>
    <submittedName>
        <fullName evidence="1">Thioredoxin-like protein</fullName>
    </submittedName>
</protein>
<evidence type="ECO:0000313" key="2">
    <source>
        <dbReference type="Proteomes" id="UP000827976"/>
    </source>
</evidence>
<dbReference type="Proteomes" id="UP000827976">
    <property type="component" value="Chromosome 1"/>
</dbReference>
<accession>A0ACB7WUZ7</accession>
<gene>
    <name evidence="1" type="ORF">IHE45_01G046500</name>
</gene>
<proteinExistence type="predicted"/>
<name>A0ACB7WUZ7_DIOAL</name>
<organism evidence="1 2">
    <name type="scientific">Dioscorea alata</name>
    <name type="common">Purple yam</name>
    <dbReference type="NCBI Taxonomy" id="55571"/>
    <lineage>
        <taxon>Eukaryota</taxon>
        <taxon>Viridiplantae</taxon>
        <taxon>Streptophyta</taxon>
        <taxon>Embryophyta</taxon>
        <taxon>Tracheophyta</taxon>
        <taxon>Spermatophyta</taxon>
        <taxon>Magnoliopsida</taxon>
        <taxon>Liliopsida</taxon>
        <taxon>Dioscoreales</taxon>
        <taxon>Dioscoreaceae</taxon>
        <taxon>Dioscorea</taxon>
    </lineage>
</organism>
<keyword evidence="2" id="KW-1185">Reference proteome</keyword>
<reference evidence="2" key="1">
    <citation type="journal article" date="2022" name="Nat. Commun.">
        <title>Chromosome evolution and the genetic basis of agronomically important traits in greater yam.</title>
        <authorList>
            <person name="Bredeson J.V."/>
            <person name="Lyons J.B."/>
            <person name="Oniyinde I.O."/>
            <person name="Okereke N.R."/>
            <person name="Kolade O."/>
            <person name="Nnabue I."/>
            <person name="Nwadili C.O."/>
            <person name="Hribova E."/>
            <person name="Parker M."/>
            <person name="Nwogha J."/>
            <person name="Shu S."/>
            <person name="Carlson J."/>
            <person name="Kariba R."/>
            <person name="Muthemba S."/>
            <person name="Knop K."/>
            <person name="Barton G.J."/>
            <person name="Sherwood A.V."/>
            <person name="Lopez-Montes A."/>
            <person name="Asiedu R."/>
            <person name="Jamnadass R."/>
            <person name="Muchugi A."/>
            <person name="Goodstein D."/>
            <person name="Egesi C.N."/>
            <person name="Featherston J."/>
            <person name="Asfaw A."/>
            <person name="Simpson G.G."/>
            <person name="Dolezel J."/>
            <person name="Hendre P.S."/>
            <person name="Van Deynze A."/>
            <person name="Kumar P.L."/>
            <person name="Obidiegwu J.E."/>
            <person name="Bhattacharjee R."/>
            <person name="Rokhsar D.S."/>
        </authorList>
    </citation>
    <scope>NUCLEOTIDE SEQUENCE [LARGE SCALE GENOMIC DNA]</scope>
    <source>
        <strain evidence="2">cv. TDa95/00328</strain>
    </source>
</reference>
<comment type="caution">
    <text evidence="1">The sequence shown here is derived from an EMBL/GenBank/DDBJ whole genome shotgun (WGS) entry which is preliminary data.</text>
</comment>
<sequence length="250" mass="26904">MAVSFSNTGILTASTPRRRHRHRHKLTSRWAMASVAEEVEIRVCVNRSCGRQGSREILQAISGLAPHDLAVASCGCLGLCGAGPNLVVLPPGSIVSHCGTVTRAAQLLADLLGPGFEAKRNLEALAMRKKGEKELEMKNFSEAEVLFSQAIDLEPSGGCHLIYRSRSVARLGMGDNAGALDDAEEAANIAPKYPQAYLSQGDAYMAMEKWTAAEKAYSNALLIDPSIRRSKSFKARIAKLQEKLVALEAA</sequence>